<dbReference type="GO" id="GO:0046872">
    <property type="term" value="F:metal ion binding"/>
    <property type="evidence" value="ECO:0007669"/>
    <property type="project" value="UniProtKB-KW"/>
</dbReference>
<dbReference type="InterPro" id="IPR003100">
    <property type="entry name" value="PAZ_dom"/>
</dbReference>
<evidence type="ECO:0000256" key="3">
    <source>
        <dbReference type="ARBA" id="ARBA00022741"/>
    </source>
</evidence>
<evidence type="ECO:0000259" key="9">
    <source>
        <dbReference type="PROSITE" id="PS50821"/>
    </source>
</evidence>
<evidence type="ECO:0000256" key="6">
    <source>
        <dbReference type="ARBA" id="ARBA00022842"/>
    </source>
</evidence>
<keyword evidence="4" id="KW-0255">Endonuclease</keyword>
<evidence type="ECO:0000256" key="2">
    <source>
        <dbReference type="ARBA" id="ARBA00022723"/>
    </source>
</evidence>
<evidence type="ECO:0000313" key="11">
    <source>
        <dbReference type="EMBL" id="KAL1131353.1"/>
    </source>
</evidence>
<keyword evidence="12" id="KW-1185">Reference proteome</keyword>
<dbReference type="SUPFAM" id="SSF101690">
    <property type="entry name" value="PAZ domain"/>
    <property type="match status" value="1"/>
</dbReference>
<evidence type="ECO:0000259" key="10">
    <source>
        <dbReference type="PROSITE" id="PS51327"/>
    </source>
</evidence>
<feature type="region of interest" description="Disordered" evidence="8">
    <location>
        <begin position="758"/>
        <end position="792"/>
    </location>
</feature>
<dbReference type="PROSITE" id="PS50821">
    <property type="entry name" value="PAZ"/>
    <property type="match status" value="1"/>
</dbReference>
<feature type="domain" description="Dicer dsRNA-binding fold" evidence="10">
    <location>
        <begin position="249"/>
        <end position="344"/>
    </location>
</feature>
<dbReference type="InterPro" id="IPR036085">
    <property type="entry name" value="PAZ_dom_sf"/>
</dbReference>
<dbReference type="AlphaFoldDB" id="A0ABD0Z1H2"/>
<sequence>MRHLTDFRVGEYYSVSEAPNFVGHQVLATVNEVCLQWIQNGLLKWNQINLLVIEDCHNSIRNHPLRRVVLGLKSYEGDVPRILGLTSPLFNNCSVEPGCVEAEVKHLEQDLKCSAETASDIVSTLRYSAHPKEILVEYFNPSPCELSKQLADEIKNVSSFLDDHRYDPTEIYEEEFIDEIRDIPDPKKDPFSILYDFMDVLDSMMLLRRCACNEPSDEEEIDADLYVSCVSEYKPLPGVNVASVNMATAVALVNRYCAKLPSDTFTRLTPLWSVRTVVYNGRPMYSCTVRLPINSPVKQDIVGHPMPSAVLARRVAALETCRVLHTRKELDDQLEPIGKEAFNAGIEDEELSPTHWDPNLPRPGTTKSRQYYYKRIASCLNNCRPLVDLECILYNIDMVLTCPLPEEQNTRGRKLHPPELAPQAFGILTRKCIPKICPFPIFTRSGEVQVSLRLCSSTVVLTKRQVETISAFLNYIFTSVLRLQKYLMSFDPEAEENSFFIVPTKKTEDGTTEVDWEFLEIVYARREETPELVAEEKRKNFEFDVMLYSDAVVMPWYRNQDQPQYFYVAEICQHLSPKSSFPGSDYHTFEDYYHKKYGIKIQSLTQPLLDVDHTSARLNFLTPRYVNRKGVALPTSSEETKRAKRENLEQKQILVPELCLIHVVPASLWRQAVCLPCVLYRINALLLADEIRNTVAYEIGLGIEKLSQDFEWPPLDFGWSLADVLRKSKEENEMKLEEANAGTKNAIDLTDRTVESLSEIPEGKGNNNHPDEEEKENSQSSDEILDDNSSTEKDDWMEIGTWSNEMAKLGEKLDKELPDDLTMVTLLLIFTYIGNELFIDVITNY</sequence>
<name>A0ABD0Z1H2_9HEMI</name>
<dbReference type="GO" id="GO:0004525">
    <property type="term" value="F:ribonuclease III activity"/>
    <property type="evidence" value="ECO:0007669"/>
    <property type="project" value="UniProtKB-ARBA"/>
</dbReference>
<dbReference type="InterPro" id="IPR038248">
    <property type="entry name" value="Dicer_dimer_sf"/>
</dbReference>
<dbReference type="Gene3D" id="3.30.160.380">
    <property type="entry name" value="Dicer dimerisation domain"/>
    <property type="match status" value="1"/>
</dbReference>
<dbReference type="FunFam" id="2.170.260.10:FF:000002">
    <property type="entry name" value="Putative Endoribonuclease Dicer"/>
    <property type="match status" value="1"/>
</dbReference>
<organism evidence="11 12">
    <name type="scientific">Ranatra chinensis</name>
    <dbReference type="NCBI Taxonomy" id="642074"/>
    <lineage>
        <taxon>Eukaryota</taxon>
        <taxon>Metazoa</taxon>
        <taxon>Ecdysozoa</taxon>
        <taxon>Arthropoda</taxon>
        <taxon>Hexapoda</taxon>
        <taxon>Insecta</taxon>
        <taxon>Pterygota</taxon>
        <taxon>Neoptera</taxon>
        <taxon>Paraneoptera</taxon>
        <taxon>Hemiptera</taxon>
        <taxon>Heteroptera</taxon>
        <taxon>Panheteroptera</taxon>
        <taxon>Nepomorpha</taxon>
        <taxon>Nepidae</taxon>
        <taxon>Ranatrinae</taxon>
        <taxon>Ranatra</taxon>
    </lineage>
</organism>
<protein>
    <recommendedName>
        <fullName evidence="13">Dicer-1</fullName>
    </recommendedName>
</protein>
<dbReference type="Proteomes" id="UP001558652">
    <property type="component" value="Unassembled WGS sequence"/>
</dbReference>
<keyword evidence="1" id="KW-0540">Nuclease</keyword>
<keyword evidence="2" id="KW-0479">Metal-binding</keyword>
<dbReference type="CDD" id="cd02843">
    <property type="entry name" value="PAZ_dicer_like"/>
    <property type="match status" value="1"/>
</dbReference>
<dbReference type="GO" id="GO:0003723">
    <property type="term" value="F:RNA binding"/>
    <property type="evidence" value="ECO:0007669"/>
    <property type="project" value="UniProtKB-UniRule"/>
</dbReference>
<evidence type="ECO:0000256" key="5">
    <source>
        <dbReference type="ARBA" id="ARBA00022801"/>
    </source>
</evidence>
<dbReference type="GO" id="GO:0000166">
    <property type="term" value="F:nucleotide binding"/>
    <property type="evidence" value="ECO:0007669"/>
    <property type="project" value="UniProtKB-KW"/>
</dbReference>
<dbReference type="Gene3D" id="2.170.260.10">
    <property type="entry name" value="paz domain"/>
    <property type="match status" value="1"/>
</dbReference>
<comment type="caution">
    <text evidence="11">The sequence shown here is derived from an EMBL/GenBank/DDBJ whole genome shotgun (WGS) entry which is preliminary data.</text>
</comment>
<dbReference type="Gene3D" id="3.40.50.300">
    <property type="entry name" value="P-loop containing nucleotide triphosphate hydrolases"/>
    <property type="match status" value="1"/>
</dbReference>
<dbReference type="GO" id="GO:0030422">
    <property type="term" value="P:siRNA processing"/>
    <property type="evidence" value="ECO:0007669"/>
    <property type="project" value="UniProtKB-ARBA"/>
</dbReference>
<evidence type="ECO:0008006" key="13">
    <source>
        <dbReference type="Google" id="ProtNLM"/>
    </source>
</evidence>
<dbReference type="FunFam" id="3.30.160.380:FF:000003">
    <property type="entry name" value="Endoribonuclease dcr-1"/>
    <property type="match status" value="1"/>
</dbReference>
<dbReference type="PROSITE" id="PS51327">
    <property type="entry name" value="DICER_DSRBF"/>
    <property type="match status" value="1"/>
</dbReference>
<dbReference type="InterPro" id="IPR005034">
    <property type="entry name" value="Dicer_dimerisation"/>
</dbReference>
<dbReference type="InterPro" id="IPR027417">
    <property type="entry name" value="P-loop_NTPase"/>
</dbReference>
<accession>A0ABD0Z1H2</accession>
<keyword evidence="5" id="KW-0378">Hydrolase</keyword>
<dbReference type="EMBL" id="JBFDAA010000006">
    <property type="protein sequence ID" value="KAL1131353.1"/>
    <property type="molecule type" value="Genomic_DNA"/>
</dbReference>
<gene>
    <name evidence="11" type="ORF">AAG570_010971</name>
</gene>
<evidence type="ECO:0000256" key="1">
    <source>
        <dbReference type="ARBA" id="ARBA00022722"/>
    </source>
</evidence>
<dbReference type="InterPro" id="IPR048512">
    <property type="entry name" value="Dicer_platform"/>
</dbReference>
<proteinExistence type="predicted"/>
<evidence type="ECO:0000256" key="7">
    <source>
        <dbReference type="PROSITE-ProRule" id="PRU00657"/>
    </source>
</evidence>
<dbReference type="SMART" id="SM00949">
    <property type="entry name" value="PAZ"/>
    <property type="match status" value="1"/>
</dbReference>
<keyword evidence="3" id="KW-0547">Nucleotide-binding</keyword>
<keyword evidence="7" id="KW-0694">RNA-binding</keyword>
<evidence type="ECO:0000256" key="8">
    <source>
        <dbReference type="SAM" id="MobiDB-lite"/>
    </source>
</evidence>
<keyword evidence="6" id="KW-0460">Magnesium</keyword>
<dbReference type="Pfam" id="PF20931">
    <property type="entry name" value="Dicer_platform"/>
    <property type="match status" value="1"/>
</dbReference>
<evidence type="ECO:0000313" key="12">
    <source>
        <dbReference type="Proteomes" id="UP001558652"/>
    </source>
</evidence>
<evidence type="ECO:0000256" key="4">
    <source>
        <dbReference type="ARBA" id="ARBA00022759"/>
    </source>
</evidence>
<reference evidence="11 12" key="1">
    <citation type="submission" date="2024-07" db="EMBL/GenBank/DDBJ databases">
        <title>Chromosome-level genome assembly of the water stick insect Ranatra chinensis (Heteroptera: Nepidae).</title>
        <authorList>
            <person name="Liu X."/>
        </authorList>
    </citation>
    <scope>NUCLEOTIDE SEQUENCE [LARGE SCALE GENOMIC DNA]</scope>
    <source>
        <strain evidence="11">Cailab_2021Rc</strain>
        <tissue evidence="11">Muscle</tissue>
    </source>
</reference>
<dbReference type="Pfam" id="PF02170">
    <property type="entry name" value="PAZ"/>
    <property type="match status" value="1"/>
</dbReference>
<dbReference type="Pfam" id="PF03368">
    <property type="entry name" value="Dicer_dimer"/>
    <property type="match status" value="1"/>
</dbReference>
<dbReference type="PANTHER" id="PTHR14950">
    <property type="entry name" value="DICER-RELATED"/>
    <property type="match status" value="1"/>
</dbReference>
<feature type="domain" description="PAZ" evidence="9">
    <location>
        <begin position="517"/>
        <end position="663"/>
    </location>
</feature>
<dbReference type="PANTHER" id="PTHR14950:SF37">
    <property type="entry name" value="ENDORIBONUCLEASE DICER"/>
    <property type="match status" value="1"/>
</dbReference>